<name>A0ABR1GDV0_AURAN</name>
<feature type="compositionally biased region" description="Low complexity" evidence="3">
    <location>
        <begin position="537"/>
        <end position="552"/>
    </location>
</feature>
<feature type="region of interest" description="Disordered" evidence="3">
    <location>
        <begin position="860"/>
        <end position="951"/>
    </location>
</feature>
<dbReference type="SUPFAM" id="SSF50978">
    <property type="entry name" value="WD40 repeat-like"/>
    <property type="match status" value="1"/>
</dbReference>
<evidence type="ECO:0000256" key="1">
    <source>
        <dbReference type="ARBA" id="ARBA00022574"/>
    </source>
</evidence>
<dbReference type="InterPro" id="IPR001680">
    <property type="entry name" value="WD40_rpt"/>
</dbReference>
<feature type="region of interest" description="Disordered" evidence="3">
    <location>
        <begin position="1"/>
        <end position="32"/>
    </location>
</feature>
<dbReference type="InterPro" id="IPR004083">
    <property type="entry name" value="Raptor"/>
</dbReference>
<proteinExistence type="predicted"/>
<feature type="region of interest" description="Disordered" evidence="3">
    <location>
        <begin position="428"/>
        <end position="460"/>
    </location>
</feature>
<feature type="region of interest" description="Disordered" evidence="3">
    <location>
        <begin position="77"/>
        <end position="110"/>
    </location>
</feature>
<dbReference type="InterPro" id="IPR015943">
    <property type="entry name" value="WD40/YVTN_repeat-like_dom_sf"/>
</dbReference>
<feature type="compositionally biased region" description="Pro residues" evidence="3">
    <location>
        <begin position="432"/>
        <end position="448"/>
    </location>
</feature>
<dbReference type="SMART" id="SM01302">
    <property type="entry name" value="Raptor_N"/>
    <property type="match status" value="1"/>
</dbReference>
<gene>
    <name evidence="5" type="ORF">SO694_00009154</name>
</gene>
<accession>A0ABR1GDV0</accession>
<feature type="compositionally biased region" description="Basic residues" evidence="3">
    <location>
        <begin position="782"/>
        <end position="801"/>
    </location>
</feature>
<sequence>MAEDSDDEIAKEARRRVSRHRGPGASSVAPKVEKLLGLRPSSEAQLELLQGEDAALRELEALRCVFCRSYHGRGAWDEPEGAEAEGEGGELCDDCASESSERSPWAGDAGSVEPTWRLRERMKTVSVALVLCLNIGTDPPDAVAASPRARRECWLEPFAGPSRQKALETIGAALQAQYERWQSRARYRQLLDPTADELRRLCAALRRSARGDRVLVHLNGHGVPRPTANGEVWVFNKNYTQYIPLSVYELRSVVRGPAVYVLDCGGAGVLLPHFTAPMPRHHDRNPGDKAPDDQMGGDECIVLAPCGADEALPSDPGLPADLFTACLTTPIAVALRAFGARGRRGGPPGGGDAADVPGRLGDRKTPLGELNWIFTAVTDTIAWNVLPAPLFQRLFRQDLLLASLFRNFLLAERVLKAHGCTPATLAVGAGPSPAPAPPPAPGPAPPPAGDGARRGRRRARRRAALARAGAAAAAPGAEVCDGATAYGALRGLRGLATLREAPPRPLEPSPFFEEQLTAFEVWLAWRGWRARARATRRGPSSCPSCSRPPARGGESLLDVARAPPRRPATRARWARALAAVAALFFEAGDDVDAADDDEGRDDGAENGGAGGDAAAPTLLATLARARDATRSRAARAAARRATRRPSCAARRPSPPRPSPPRTRATRRASAMPAAWRGGRRWRRDAPPARAPKAAKLLGLAAPEGGPGDAARARRQRRGLRRGLGLPRRARRARSPGPRARAPLADAVAPPVDDDDADRVGESFGDEAGARLSGDDRGAARWASRRRAAARGPARRARRWAQRRFAAERRSASIAASFRGDAAPDGDAAAPAAADGAAGAARRARAPGAAAPRQETLEDLLLDDPWPSPASCGSTGGTGTATAAARRARPRSPSPARATGVSAWDHEAASSRWSNGAARLDAGGGPAGALRGRAPPPPRAARAPARVARGRRRRVAAARGARRGRATCVEWLNAQSSTLLLVGSDDGAARIWGGLRLEASDDGARPAAARLARAAPARTVDVQNSTMTAFDAHGNAPLLASGSHNQFIKFMARDGDQLNIVRYHDGFLGQRIGPVSSLAFHPTKVLCAAGSTDAVVGIYAAQ</sequence>
<dbReference type="PANTHER" id="PTHR12848">
    <property type="entry name" value="REGULATORY-ASSOCIATED PROTEIN OF MTOR"/>
    <property type="match status" value="1"/>
</dbReference>
<feature type="compositionally biased region" description="Low complexity" evidence="3">
    <location>
        <begin position="612"/>
        <end position="623"/>
    </location>
</feature>
<dbReference type="InterPro" id="IPR029347">
    <property type="entry name" value="Raptor_N"/>
</dbReference>
<feature type="region of interest" description="Disordered" evidence="3">
    <location>
        <begin position="536"/>
        <end position="565"/>
    </location>
</feature>
<feature type="domain" description="Raptor N-terminal CASPase-like" evidence="4">
    <location>
        <begin position="121"/>
        <end position="275"/>
    </location>
</feature>
<evidence type="ECO:0000256" key="2">
    <source>
        <dbReference type="ARBA" id="ARBA00022737"/>
    </source>
</evidence>
<dbReference type="Gene3D" id="2.130.10.10">
    <property type="entry name" value="YVTN repeat-like/Quinoprotein amine dehydrogenase"/>
    <property type="match status" value="1"/>
</dbReference>
<evidence type="ECO:0000313" key="6">
    <source>
        <dbReference type="Proteomes" id="UP001363151"/>
    </source>
</evidence>
<dbReference type="InterPro" id="IPR036322">
    <property type="entry name" value="WD40_repeat_dom_sf"/>
</dbReference>
<feature type="compositionally biased region" description="Basic residues" evidence="3">
    <location>
        <begin position="13"/>
        <end position="22"/>
    </location>
</feature>
<dbReference type="Proteomes" id="UP001363151">
    <property type="component" value="Unassembled WGS sequence"/>
</dbReference>
<dbReference type="EMBL" id="JBBJCI010000031">
    <property type="protein sequence ID" value="KAK7254256.1"/>
    <property type="molecule type" value="Genomic_DNA"/>
</dbReference>
<keyword evidence="6" id="KW-1185">Reference proteome</keyword>
<reference evidence="5 6" key="1">
    <citation type="submission" date="2024-03" db="EMBL/GenBank/DDBJ databases">
        <title>Aureococcus anophagefferens CCMP1851 and Kratosvirus quantuckense: Draft genome of a second virus-susceptible host strain in the model system.</title>
        <authorList>
            <person name="Chase E."/>
            <person name="Truchon A.R."/>
            <person name="Schepens W."/>
            <person name="Wilhelm S.W."/>
        </authorList>
    </citation>
    <scope>NUCLEOTIDE SEQUENCE [LARGE SCALE GENOMIC DNA]</scope>
    <source>
        <strain evidence="5 6">CCMP1851</strain>
    </source>
</reference>
<dbReference type="SMART" id="SM00320">
    <property type="entry name" value="WD40"/>
    <property type="match status" value="3"/>
</dbReference>
<evidence type="ECO:0000256" key="3">
    <source>
        <dbReference type="SAM" id="MobiDB-lite"/>
    </source>
</evidence>
<dbReference type="PRINTS" id="PR01547">
    <property type="entry name" value="YEAST176DUF"/>
</dbReference>
<evidence type="ECO:0000259" key="4">
    <source>
        <dbReference type="SMART" id="SM01302"/>
    </source>
</evidence>
<feature type="compositionally biased region" description="Low complexity" evidence="3">
    <location>
        <begin position="690"/>
        <end position="703"/>
    </location>
</feature>
<protein>
    <recommendedName>
        <fullName evidence="4">Raptor N-terminal CASPase-like domain-containing protein</fullName>
    </recommendedName>
</protein>
<evidence type="ECO:0000313" key="5">
    <source>
        <dbReference type="EMBL" id="KAK7254256.1"/>
    </source>
</evidence>
<feature type="region of interest" description="Disordered" evidence="3">
    <location>
        <begin position="592"/>
        <end position="805"/>
    </location>
</feature>
<dbReference type="PANTHER" id="PTHR12848:SF16">
    <property type="entry name" value="REGULATORY-ASSOCIATED PROTEIN OF MTOR"/>
    <property type="match status" value="1"/>
</dbReference>
<dbReference type="Pfam" id="PF14538">
    <property type="entry name" value="Raptor_N"/>
    <property type="match status" value="1"/>
</dbReference>
<feature type="compositionally biased region" description="Low complexity" evidence="3">
    <location>
        <begin position="734"/>
        <end position="750"/>
    </location>
</feature>
<feature type="compositionally biased region" description="Low complexity" evidence="3">
    <location>
        <begin position="667"/>
        <end position="676"/>
    </location>
</feature>
<keyword evidence="1" id="KW-0853">WD repeat</keyword>
<comment type="caution">
    <text evidence="5">The sequence shown here is derived from an EMBL/GenBank/DDBJ whole genome shotgun (WGS) entry which is preliminary data.</text>
</comment>
<organism evidence="5 6">
    <name type="scientific">Aureococcus anophagefferens</name>
    <name type="common">Harmful bloom alga</name>
    <dbReference type="NCBI Taxonomy" id="44056"/>
    <lineage>
        <taxon>Eukaryota</taxon>
        <taxon>Sar</taxon>
        <taxon>Stramenopiles</taxon>
        <taxon>Ochrophyta</taxon>
        <taxon>Pelagophyceae</taxon>
        <taxon>Pelagomonadales</taxon>
        <taxon>Pelagomonadaceae</taxon>
        <taxon>Aureococcus</taxon>
    </lineage>
</organism>
<feature type="compositionally biased region" description="Acidic residues" evidence="3">
    <location>
        <begin position="77"/>
        <end position="96"/>
    </location>
</feature>
<keyword evidence="2" id="KW-0677">Repeat</keyword>